<evidence type="ECO:0000256" key="6">
    <source>
        <dbReference type="SAM" id="Coils"/>
    </source>
</evidence>
<dbReference type="InterPro" id="IPR029063">
    <property type="entry name" value="SAM-dependent_MTases_sf"/>
</dbReference>
<proteinExistence type="predicted"/>
<dbReference type="InterPro" id="IPR050903">
    <property type="entry name" value="Bact_Chemotaxis_MeTrfase"/>
</dbReference>
<keyword evidence="10" id="KW-1185">Reference proteome</keyword>
<dbReference type="InterPro" id="IPR013767">
    <property type="entry name" value="PAS_fold"/>
</dbReference>
<evidence type="ECO:0000313" key="10">
    <source>
        <dbReference type="Proteomes" id="UP001165042"/>
    </source>
</evidence>
<dbReference type="PANTHER" id="PTHR24422">
    <property type="entry name" value="CHEMOTAXIS PROTEIN METHYLTRANSFERASE"/>
    <property type="match status" value="1"/>
</dbReference>
<dbReference type="SMART" id="SM00138">
    <property type="entry name" value="MeTrc"/>
    <property type="match status" value="1"/>
</dbReference>
<dbReference type="SUPFAM" id="SSF55785">
    <property type="entry name" value="PYP-like sensor domain (PAS domain)"/>
    <property type="match status" value="2"/>
</dbReference>
<keyword evidence="6" id="KW-0175">Coiled coil</keyword>
<dbReference type="GO" id="GO:0032259">
    <property type="term" value="P:methylation"/>
    <property type="evidence" value="ECO:0007669"/>
    <property type="project" value="UniProtKB-KW"/>
</dbReference>
<sequence length="611" mass="69037">MEADTAFETLLEYLKDARGFDFTGYKRTSLVRRVRQRMGQVAIDDYADYIDHLQANADEFSELFNTILINVTSFFRDPETWDYLRSVTIPALVGRRKSQAPVRIWCAGCAAGQEAYTLAMAFAEELGAEQFRQRVKIYATDVDEQALTQARQAVYTPGEVESVPGPLLERYFERHNGHFAFRKDLRRSVIFGRNDLVQDAPISRIDLLACRNTLMYFNAETQAKILGRLHFAIAPHGLLVLGKAEMLLSHGRLFEPVDLKRRVFRKAPATPAAIGPPSRPYDPQERRGAVARLDELRQYAFDAGPVAQLVLAEDDVLALANHQARVLFGLSDDDIGRPLRDLEVSYRPVELRAFVEQAKLDGRPVQVKDVTWQRRPEGTTWFEIHIVPLAGTDSGLIGVSVAFNDVTATRLLLDELAHANRQLELAYEELQSTNEELETTNEELQSTVEELETTNEELQSTNEELETINEELQSTNDELQSMNDMLRDRSTELDDANDFLETVLTSLRSGIVVVDLELRVRAWNRAAEELWGLRAEEATGAHLLNLDIGLPVAELRQALRAALADPAFTEVLHLEAINRRGRSIALRVMCGSLRNHDDRVRGAILVMEIRD</sequence>
<keyword evidence="5" id="KW-0949">S-adenosyl-L-methionine</keyword>
<dbReference type="AlphaFoldDB" id="A0A9W6QI68"/>
<feature type="domain" description="CheR-type methyltransferase" evidence="8">
    <location>
        <begin position="1"/>
        <end position="267"/>
    </location>
</feature>
<keyword evidence="3" id="KW-0489">Methyltransferase</keyword>
<comment type="catalytic activity">
    <reaction evidence="1">
        <text>L-glutamyl-[protein] + S-adenosyl-L-methionine = [protein]-L-glutamate 5-O-methyl ester + S-adenosyl-L-homocysteine</text>
        <dbReference type="Rhea" id="RHEA:24452"/>
        <dbReference type="Rhea" id="RHEA-COMP:10208"/>
        <dbReference type="Rhea" id="RHEA-COMP:10311"/>
        <dbReference type="ChEBI" id="CHEBI:29973"/>
        <dbReference type="ChEBI" id="CHEBI:57856"/>
        <dbReference type="ChEBI" id="CHEBI:59789"/>
        <dbReference type="ChEBI" id="CHEBI:82795"/>
        <dbReference type="EC" id="2.1.1.80"/>
    </reaction>
</comment>
<dbReference type="CDD" id="cd00130">
    <property type="entry name" value="PAS"/>
    <property type="match status" value="2"/>
</dbReference>
<dbReference type="EC" id="2.1.1.80" evidence="2"/>
<dbReference type="InterPro" id="IPR000014">
    <property type="entry name" value="PAS"/>
</dbReference>
<protein>
    <recommendedName>
        <fullName evidence="2">protein-glutamate O-methyltransferase</fullName>
        <ecNumber evidence="2">2.1.1.80</ecNumber>
    </recommendedName>
</protein>
<accession>A0A9W6QI68</accession>
<dbReference type="RefSeq" id="WP_285608555.1">
    <property type="nucleotide sequence ID" value="NZ_BSSD01000001.1"/>
</dbReference>
<dbReference type="Proteomes" id="UP001165042">
    <property type="component" value="Unassembled WGS sequence"/>
</dbReference>
<name>A0A9W6QI68_9PSEU</name>
<evidence type="ECO:0000259" key="8">
    <source>
        <dbReference type="PROSITE" id="PS50123"/>
    </source>
</evidence>
<dbReference type="InterPro" id="IPR022642">
    <property type="entry name" value="CheR_C"/>
</dbReference>
<dbReference type="Pfam" id="PF00989">
    <property type="entry name" value="PAS"/>
    <property type="match status" value="1"/>
</dbReference>
<dbReference type="Gene3D" id="1.10.155.10">
    <property type="entry name" value="Chemotaxis receptor methyltransferase CheR, N-terminal domain"/>
    <property type="match status" value="1"/>
</dbReference>
<dbReference type="InterPro" id="IPR035965">
    <property type="entry name" value="PAS-like_dom_sf"/>
</dbReference>
<dbReference type="EMBL" id="BSSD01000001">
    <property type="protein sequence ID" value="GLW90506.1"/>
    <property type="molecule type" value="Genomic_DNA"/>
</dbReference>
<dbReference type="Gene3D" id="1.10.287.620">
    <property type="entry name" value="Helix Hairpins"/>
    <property type="match status" value="1"/>
</dbReference>
<dbReference type="SMART" id="SM00091">
    <property type="entry name" value="PAS"/>
    <property type="match status" value="2"/>
</dbReference>
<dbReference type="Pfam" id="PF01739">
    <property type="entry name" value="CheR"/>
    <property type="match status" value="1"/>
</dbReference>
<feature type="coiled-coil region" evidence="6">
    <location>
        <begin position="413"/>
        <end position="489"/>
    </location>
</feature>
<dbReference type="SUPFAM" id="SSF47757">
    <property type="entry name" value="Chemotaxis receptor methyltransferase CheR, N-terminal domain"/>
    <property type="match status" value="1"/>
</dbReference>
<organism evidence="9 10">
    <name type="scientific">Actinokineospora globicatena</name>
    <dbReference type="NCBI Taxonomy" id="103729"/>
    <lineage>
        <taxon>Bacteria</taxon>
        <taxon>Bacillati</taxon>
        <taxon>Actinomycetota</taxon>
        <taxon>Actinomycetes</taxon>
        <taxon>Pseudonocardiales</taxon>
        <taxon>Pseudonocardiaceae</taxon>
        <taxon>Actinokineospora</taxon>
    </lineage>
</organism>
<reference evidence="9" key="1">
    <citation type="submission" date="2023-02" db="EMBL/GenBank/DDBJ databases">
        <title>Actinokineospora globicatena NBRC 15670.</title>
        <authorList>
            <person name="Ichikawa N."/>
            <person name="Sato H."/>
            <person name="Tonouchi N."/>
        </authorList>
    </citation>
    <scope>NUCLEOTIDE SEQUENCE</scope>
    <source>
        <strain evidence="9">NBRC 15670</strain>
    </source>
</reference>
<keyword evidence="4" id="KW-0808">Transferase</keyword>
<evidence type="ECO:0000256" key="1">
    <source>
        <dbReference type="ARBA" id="ARBA00001541"/>
    </source>
</evidence>
<dbReference type="NCBIfam" id="TIGR00229">
    <property type="entry name" value="sensory_box"/>
    <property type="match status" value="1"/>
</dbReference>
<dbReference type="GO" id="GO:0008983">
    <property type="term" value="F:protein-glutamate O-methyltransferase activity"/>
    <property type="evidence" value="ECO:0007669"/>
    <property type="project" value="UniProtKB-EC"/>
</dbReference>
<dbReference type="Gene3D" id="3.40.50.150">
    <property type="entry name" value="Vaccinia Virus protein VP39"/>
    <property type="match status" value="1"/>
</dbReference>
<dbReference type="InterPro" id="IPR036804">
    <property type="entry name" value="CheR_N_sf"/>
</dbReference>
<dbReference type="InterPro" id="IPR022641">
    <property type="entry name" value="CheR_N"/>
</dbReference>
<comment type="caution">
    <text evidence="9">The sequence shown here is derived from an EMBL/GenBank/DDBJ whole genome shotgun (WGS) entry which is preliminary data.</text>
</comment>
<feature type="domain" description="PAS" evidence="7">
    <location>
        <begin position="496"/>
        <end position="544"/>
    </location>
</feature>
<evidence type="ECO:0000259" key="7">
    <source>
        <dbReference type="PROSITE" id="PS50112"/>
    </source>
</evidence>
<dbReference type="Gene3D" id="3.30.450.20">
    <property type="entry name" value="PAS domain"/>
    <property type="match status" value="2"/>
</dbReference>
<dbReference type="Pfam" id="PF13426">
    <property type="entry name" value="PAS_9"/>
    <property type="match status" value="1"/>
</dbReference>
<dbReference type="Pfam" id="PF03705">
    <property type="entry name" value="CheR_N"/>
    <property type="match status" value="1"/>
</dbReference>
<dbReference type="PRINTS" id="PR00996">
    <property type="entry name" value="CHERMTFRASE"/>
</dbReference>
<dbReference type="PROSITE" id="PS50112">
    <property type="entry name" value="PAS"/>
    <property type="match status" value="1"/>
</dbReference>
<evidence type="ECO:0000313" key="9">
    <source>
        <dbReference type="EMBL" id="GLW90506.1"/>
    </source>
</evidence>
<dbReference type="PROSITE" id="PS50123">
    <property type="entry name" value="CHER"/>
    <property type="match status" value="1"/>
</dbReference>
<dbReference type="PANTHER" id="PTHR24422:SF10">
    <property type="entry name" value="CHEMOTAXIS PROTEIN METHYLTRANSFERASE 2"/>
    <property type="match status" value="1"/>
</dbReference>
<evidence type="ECO:0000256" key="5">
    <source>
        <dbReference type="ARBA" id="ARBA00022691"/>
    </source>
</evidence>
<dbReference type="InterPro" id="IPR000780">
    <property type="entry name" value="CheR_MeTrfase"/>
</dbReference>
<gene>
    <name evidence="9" type="primary">cheR</name>
    <name evidence="9" type="ORF">Aglo03_13220</name>
</gene>
<evidence type="ECO:0000256" key="3">
    <source>
        <dbReference type="ARBA" id="ARBA00022603"/>
    </source>
</evidence>
<evidence type="ECO:0000256" key="2">
    <source>
        <dbReference type="ARBA" id="ARBA00012534"/>
    </source>
</evidence>
<dbReference type="GO" id="GO:0006355">
    <property type="term" value="P:regulation of DNA-templated transcription"/>
    <property type="evidence" value="ECO:0007669"/>
    <property type="project" value="InterPro"/>
</dbReference>
<dbReference type="SUPFAM" id="SSF53335">
    <property type="entry name" value="S-adenosyl-L-methionine-dependent methyltransferases"/>
    <property type="match status" value="1"/>
</dbReference>
<evidence type="ECO:0000256" key="4">
    <source>
        <dbReference type="ARBA" id="ARBA00022679"/>
    </source>
</evidence>